<evidence type="ECO:0000313" key="1">
    <source>
        <dbReference type="EMBL" id="CAB4654432.1"/>
    </source>
</evidence>
<name>A0A6J6KY82_9ZZZZ</name>
<sequence>MRLSSGNYVIVWLVLLQHHPHCFHVVAGIAPVALCVGVAEHKLFFNTKLDACCSVGDFASDKFEATTRAFVIEQNSGRSVKPVALAIVHGDVVTKHLRNAVRRTRVEGGEFGLGHFAYLAKHFG</sequence>
<proteinExistence type="predicted"/>
<protein>
    <submittedName>
        <fullName evidence="1">Unannotated protein</fullName>
    </submittedName>
</protein>
<gene>
    <name evidence="1" type="ORF">UFOPK2166_01014</name>
</gene>
<reference evidence="1" key="1">
    <citation type="submission" date="2020-05" db="EMBL/GenBank/DDBJ databases">
        <authorList>
            <person name="Chiriac C."/>
            <person name="Salcher M."/>
            <person name="Ghai R."/>
            <person name="Kavagutti S V."/>
        </authorList>
    </citation>
    <scope>NUCLEOTIDE SEQUENCE</scope>
</reference>
<accession>A0A6J6KY82</accession>
<dbReference type="AlphaFoldDB" id="A0A6J6KY82"/>
<dbReference type="EMBL" id="CAEZWB010000146">
    <property type="protein sequence ID" value="CAB4654432.1"/>
    <property type="molecule type" value="Genomic_DNA"/>
</dbReference>
<organism evidence="1">
    <name type="scientific">freshwater metagenome</name>
    <dbReference type="NCBI Taxonomy" id="449393"/>
    <lineage>
        <taxon>unclassified sequences</taxon>
        <taxon>metagenomes</taxon>
        <taxon>ecological metagenomes</taxon>
    </lineage>
</organism>